<dbReference type="EMBL" id="PFBI01000006">
    <property type="protein sequence ID" value="PIR84365.1"/>
    <property type="molecule type" value="Genomic_DNA"/>
</dbReference>
<dbReference type="AlphaFoldDB" id="A0A2H0UF14"/>
<organism evidence="2 3">
    <name type="scientific">Candidatus Kaiserbacteria bacterium CG10_big_fil_rev_8_21_14_0_10_47_16</name>
    <dbReference type="NCBI Taxonomy" id="1974608"/>
    <lineage>
        <taxon>Bacteria</taxon>
        <taxon>Candidatus Kaiseribacteriota</taxon>
    </lineage>
</organism>
<protein>
    <recommendedName>
        <fullName evidence="4">Prepilin-type N-terminal cleavage/methylation domain-containing protein</fullName>
    </recommendedName>
</protein>
<feature type="transmembrane region" description="Helical" evidence="1">
    <location>
        <begin position="37"/>
        <end position="55"/>
    </location>
</feature>
<evidence type="ECO:0000256" key="1">
    <source>
        <dbReference type="SAM" id="Phobius"/>
    </source>
</evidence>
<reference evidence="3" key="1">
    <citation type="submission" date="2017-09" db="EMBL/GenBank/DDBJ databases">
        <title>Depth-based differentiation of microbial function through sediment-hosted aquifers and enrichment of novel symbionts in the deep terrestrial subsurface.</title>
        <authorList>
            <person name="Probst A.J."/>
            <person name="Ladd B."/>
            <person name="Jarett J.K."/>
            <person name="Geller-Mcgrath D.E."/>
            <person name="Sieber C.M.K."/>
            <person name="Emerson J.B."/>
            <person name="Anantharaman K."/>
            <person name="Thomas B.C."/>
            <person name="Malmstrom R."/>
            <person name="Stieglmeier M."/>
            <person name="Klingl A."/>
            <person name="Woyke T."/>
            <person name="Ryan C.M."/>
            <person name="Banfield J.F."/>
        </authorList>
    </citation>
    <scope>NUCLEOTIDE SEQUENCE [LARGE SCALE GENOMIC DNA]</scope>
</reference>
<dbReference type="InterPro" id="IPR012902">
    <property type="entry name" value="N_methyl_site"/>
</dbReference>
<proteinExistence type="predicted"/>
<keyword evidence="1" id="KW-1133">Transmembrane helix</keyword>
<gene>
    <name evidence="2" type="ORF">COU16_02115</name>
</gene>
<comment type="caution">
    <text evidence="2">The sequence shown here is derived from an EMBL/GenBank/DDBJ whole genome shotgun (WGS) entry which is preliminary data.</text>
</comment>
<sequence>MLSYFMQIFTHSSTSLSSKRTLRTVADSSRGFSLVELLVSIAIMVLILGTVVVRFTSFDSLILLRTLGHDVALTVRKAQTYSLSVLGNSGDFQTPYGVSFTPDATSYPLFAYGGSSARPKYDGTATALETFALGRNYIISDVCVIANSVEDCNVSRLDISFVRPEFSALFYVPTYTEVQNAAISTGVIKLQSQRDTTVTGRIEIGYTGQISVVLQ</sequence>
<evidence type="ECO:0000313" key="3">
    <source>
        <dbReference type="Proteomes" id="UP000229344"/>
    </source>
</evidence>
<dbReference type="Pfam" id="PF07963">
    <property type="entry name" value="N_methyl"/>
    <property type="match status" value="1"/>
</dbReference>
<evidence type="ECO:0008006" key="4">
    <source>
        <dbReference type="Google" id="ProtNLM"/>
    </source>
</evidence>
<keyword evidence="1" id="KW-0812">Transmembrane</keyword>
<keyword evidence="1" id="KW-0472">Membrane</keyword>
<evidence type="ECO:0000313" key="2">
    <source>
        <dbReference type="EMBL" id="PIR84365.1"/>
    </source>
</evidence>
<dbReference type="PROSITE" id="PS00409">
    <property type="entry name" value="PROKAR_NTER_METHYL"/>
    <property type="match status" value="1"/>
</dbReference>
<dbReference type="Proteomes" id="UP000229344">
    <property type="component" value="Unassembled WGS sequence"/>
</dbReference>
<accession>A0A2H0UF14</accession>
<name>A0A2H0UF14_9BACT</name>
<dbReference type="NCBIfam" id="TIGR02532">
    <property type="entry name" value="IV_pilin_GFxxxE"/>
    <property type="match status" value="1"/>
</dbReference>